<dbReference type="EMBL" id="JH692064">
    <property type="protein sequence ID" value="EIP86748.1"/>
    <property type="molecule type" value="Genomic_DNA"/>
</dbReference>
<organism evidence="1 2">
    <name type="scientific">Burkholderia humptydooensis MSMB43</name>
    <dbReference type="NCBI Taxonomy" id="441157"/>
    <lineage>
        <taxon>Bacteria</taxon>
        <taxon>Pseudomonadati</taxon>
        <taxon>Pseudomonadota</taxon>
        <taxon>Betaproteobacteria</taxon>
        <taxon>Burkholderiales</taxon>
        <taxon>Burkholderiaceae</taxon>
        <taxon>Burkholderia</taxon>
        <taxon>pseudomallei group</taxon>
    </lineage>
</organism>
<keyword evidence="2" id="KW-1185">Reference proteome</keyword>
<reference evidence="2" key="1">
    <citation type="journal article" date="2012" name="J. Bacteriol.">
        <title>Revised Genome Sequence of Burkholderia thailandensis MSMB43 with Improved Annotation.</title>
        <authorList>
            <person name="Zhuo Y."/>
            <person name="Liu L."/>
            <person name="Wang Q."/>
            <person name="Liu X."/>
            <person name="Ren B."/>
            <person name="Liu M."/>
            <person name="Ni P."/>
            <person name="Cheng Y.Q."/>
            <person name="Zhang L."/>
        </authorList>
    </citation>
    <scope>NUCLEOTIDE SEQUENCE [LARGE SCALE GENOMIC DNA]</scope>
    <source>
        <strain evidence="2">MSMB43</strain>
    </source>
</reference>
<sequence>MAIVYSIPNQQEAEATAIRRAIRASNAEQMARRRASDAADVDRPRATLKRIGRVHSIVRLA</sequence>
<dbReference type="Proteomes" id="UP000004682">
    <property type="component" value="Unassembled WGS sequence"/>
</dbReference>
<protein>
    <submittedName>
        <fullName evidence="1">Uncharacterized protein</fullName>
    </submittedName>
</protein>
<dbReference type="RefSeq" id="WP_006027276.1">
    <property type="nucleotide sequence ID" value="NZ_JH692064.1"/>
</dbReference>
<gene>
    <name evidence="1" type="ORF">A33K_16351</name>
</gene>
<proteinExistence type="predicted"/>
<accession>A0ABN0G376</accession>
<evidence type="ECO:0000313" key="2">
    <source>
        <dbReference type="Proteomes" id="UP000004682"/>
    </source>
</evidence>
<evidence type="ECO:0000313" key="1">
    <source>
        <dbReference type="EMBL" id="EIP86748.1"/>
    </source>
</evidence>
<name>A0ABN0G376_9BURK</name>